<keyword evidence="6" id="KW-0735">Signal-anchor</keyword>
<evidence type="ECO:0000259" key="13">
    <source>
        <dbReference type="PROSITE" id="PS50025"/>
    </source>
</evidence>
<dbReference type="Pfam" id="PF02210">
    <property type="entry name" value="Laminin_G_2"/>
    <property type="match status" value="1"/>
</dbReference>
<organism evidence="14 15">
    <name type="scientific">Polypterus senegalus</name>
    <name type="common">Senegal bichir</name>
    <dbReference type="NCBI Taxonomy" id="55291"/>
    <lineage>
        <taxon>Eukaryota</taxon>
        <taxon>Metazoa</taxon>
        <taxon>Chordata</taxon>
        <taxon>Craniata</taxon>
        <taxon>Vertebrata</taxon>
        <taxon>Euteleostomi</taxon>
        <taxon>Actinopterygii</taxon>
        <taxon>Polypteriformes</taxon>
        <taxon>Polypteridae</taxon>
        <taxon>Polypterus</taxon>
    </lineage>
</organism>
<evidence type="ECO:0000313" key="14">
    <source>
        <dbReference type="EMBL" id="KAG2456309.1"/>
    </source>
</evidence>
<keyword evidence="4" id="KW-0964">Secreted</keyword>
<dbReference type="Gene3D" id="2.60.120.200">
    <property type="match status" value="4"/>
</dbReference>
<keyword evidence="10" id="KW-0325">Glycoprotein</keyword>
<evidence type="ECO:0000256" key="10">
    <source>
        <dbReference type="ARBA" id="ARBA00023180"/>
    </source>
</evidence>
<evidence type="ECO:0000256" key="5">
    <source>
        <dbReference type="ARBA" id="ARBA00022692"/>
    </source>
</evidence>
<dbReference type="CDD" id="cd00110">
    <property type="entry name" value="LamG"/>
    <property type="match status" value="3"/>
</dbReference>
<accession>A0A8X7WVD2</accession>
<dbReference type="PANTHER" id="PTHR24040:SF14">
    <property type="entry name" value="GROWTH ARREST-SPECIFIC PROTEIN 6"/>
    <property type="match status" value="1"/>
</dbReference>
<protein>
    <submittedName>
        <fullName evidence="14">GAS6 protein</fullName>
    </submittedName>
</protein>
<evidence type="ECO:0000256" key="8">
    <source>
        <dbReference type="ARBA" id="ARBA00023136"/>
    </source>
</evidence>
<gene>
    <name evidence="14" type="primary">Gas6</name>
    <name evidence="14" type="ORF">GTO96_0013260</name>
</gene>
<reference evidence="14 15" key="1">
    <citation type="journal article" date="2021" name="Cell">
        <title>Tracing the genetic footprints of vertebrate landing in non-teleost ray-finned fishes.</title>
        <authorList>
            <person name="Bi X."/>
            <person name="Wang K."/>
            <person name="Yang L."/>
            <person name="Pan H."/>
            <person name="Jiang H."/>
            <person name="Wei Q."/>
            <person name="Fang M."/>
            <person name="Yu H."/>
            <person name="Zhu C."/>
            <person name="Cai Y."/>
            <person name="He Y."/>
            <person name="Gan X."/>
            <person name="Zeng H."/>
            <person name="Yu D."/>
            <person name="Zhu Y."/>
            <person name="Jiang H."/>
            <person name="Qiu Q."/>
            <person name="Yang H."/>
            <person name="Zhang Y.E."/>
            <person name="Wang W."/>
            <person name="Zhu M."/>
            <person name="He S."/>
            <person name="Zhang G."/>
        </authorList>
    </citation>
    <scope>NUCLEOTIDE SEQUENCE [LARGE SCALE GENOMIC DNA]</scope>
    <source>
        <strain evidence="14">Bchr_013</strain>
    </source>
</reference>
<dbReference type="Gene3D" id="2.60.40.1660">
    <property type="entry name" value="Na, k-atpase alpha subunit"/>
    <property type="match status" value="1"/>
</dbReference>
<keyword evidence="9" id="KW-1015">Disulfide bond</keyword>
<dbReference type="FunFam" id="2.60.120.200:FF:000077">
    <property type="entry name" value="vitamin K-dependent protein S"/>
    <property type="match status" value="2"/>
</dbReference>
<dbReference type="SMART" id="SM00282">
    <property type="entry name" value="LamG"/>
    <property type="match status" value="3"/>
</dbReference>
<dbReference type="GO" id="GO:0005890">
    <property type="term" value="C:sodium:potassium-exchanging ATPase complex"/>
    <property type="evidence" value="ECO:0007669"/>
    <property type="project" value="InterPro"/>
</dbReference>
<evidence type="ECO:0000256" key="6">
    <source>
        <dbReference type="ARBA" id="ARBA00022968"/>
    </source>
</evidence>
<proteinExistence type="inferred from homology"/>
<evidence type="ECO:0000256" key="11">
    <source>
        <dbReference type="PROSITE-ProRule" id="PRU00122"/>
    </source>
</evidence>
<evidence type="ECO:0000313" key="15">
    <source>
        <dbReference type="Proteomes" id="UP000886611"/>
    </source>
</evidence>
<dbReference type="GO" id="GO:0005615">
    <property type="term" value="C:extracellular space"/>
    <property type="evidence" value="ECO:0007669"/>
    <property type="project" value="TreeGrafter"/>
</dbReference>
<evidence type="ECO:0000256" key="2">
    <source>
        <dbReference type="ARBA" id="ARBA00004613"/>
    </source>
</evidence>
<dbReference type="Pfam" id="PF00287">
    <property type="entry name" value="Na_K-ATPase"/>
    <property type="match status" value="1"/>
</dbReference>
<keyword evidence="7 12" id="KW-1133">Transmembrane helix</keyword>
<dbReference type="GO" id="GO:0006814">
    <property type="term" value="P:sodium ion transport"/>
    <property type="evidence" value="ECO:0007669"/>
    <property type="project" value="InterPro"/>
</dbReference>
<keyword evidence="5 12" id="KW-0812">Transmembrane</keyword>
<dbReference type="InterPro" id="IPR000402">
    <property type="entry name" value="Na/K_ATPase_sub_beta"/>
</dbReference>
<feature type="non-terminal residue" evidence="14">
    <location>
        <position position="1"/>
    </location>
</feature>
<dbReference type="Proteomes" id="UP000886611">
    <property type="component" value="Unassembled WGS sequence"/>
</dbReference>
<dbReference type="AlphaFoldDB" id="A0A8X7WVD2"/>
<evidence type="ECO:0000256" key="12">
    <source>
        <dbReference type="SAM" id="Phobius"/>
    </source>
</evidence>
<dbReference type="SUPFAM" id="SSF49899">
    <property type="entry name" value="Concanavalin A-like lectins/glucanases"/>
    <property type="match status" value="3"/>
</dbReference>
<dbReference type="InterPro" id="IPR001791">
    <property type="entry name" value="Laminin_G"/>
</dbReference>
<dbReference type="InterPro" id="IPR013320">
    <property type="entry name" value="ConA-like_dom_sf"/>
</dbReference>
<comment type="caution">
    <text evidence="11">Lacks conserved residue(s) required for the propagation of feature annotation.</text>
</comment>
<evidence type="ECO:0000256" key="3">
    <source>
        <dbReference type="ARBA" id="ARBA00005876"/>
    </source>
</evidence>
<dbReference type="Pfam" id="PF00054">
    <property type="entry name" value="Laminin_G_1"/>
    <property type="match status" value="2"/>
</dbReference>
<keyword evidence="8 12" id="KW-0472">Membrane</keyword>
<evidence type="ECO:0000256" key="1">
    <source>
        <dbReference type="ARBA" id="ARBA00004606"/>
    </source>
</evidence>
<feature type="transmembrane region" description="Helical" evidence="12">
    <location>
        <begin position="666"/>
        <end position="687"/>
    </location>
</feature>
<evidence type="ECO:0000256" key="7">
    <source>
        <dbReference type="ARBA" id="ARBA00022989"/>
    </source>
</evidence>
<keyword evidence="15" id="KW-1185">Reference proteome</keyword>
<dbReference type="PANTHER" id="PTHR24040">
    <property type="entry name" value="LAMININ G-LIKE DOMAIN-CONTAINING PROTEIN"/>
    <property type="match status" value="1"/>
</dbReference>
<comment type="subcellular location">
    <subcellularLocation>
        <location evidence="1">Membrane</location>
        <topology evidence="1">Single-pass type II membrane protein</topology>
    </subcellularLocation>
    <subcellularLocation>
        <location evidence="2">Secreted</location>
    </subcellularLocation>
</comment>
<dbReference type="InterPro" id="IPR038702">
    <property type="entry name" value="Na/K_ATPase_sub_beta_sf"/>
</dbReference>
<feature type="domain" description="Laminin G" evidence="13">
    <location>
        <begin position="1"/>
        <end position="227"/>
    </location>
</feature>
<dbReference type="NCBIfam" id="TIGR01107">
    <property type="entry name" value="Na_K_ATPase_bet"/>
    <property type="match status" value="1"/>
</dbReference>
<dbReference type="GO" id="GO:0006813">
    <property type="term" value="P:potassium ion transport"/>
    <property type="evidence" value="ECO:0007669"/>
    <property type="project" value="InterPro"/>
</dbReference>
<evidence type="ECO:0000256" key="9">
    <source>
        <dbReference type="ARBA" id="ARBA00023157"/>
    </source>
</evidence>
<sequence>MHLLRQQRKMIILPERQDDSCAHRFSAEFDIRTYDPEGIILYAESPRNISWFMLGLRDGKIEIQYKNGHSTKITSGGKAINDGQWHMITVEEMETSISVKVAKEAIMNINCPESLFTPQQGILETKVYIAGLPRKGDHLITPGSNKVVPEDYSILAADNSDDAKNQSLSLNLNIRTSTTTGVLFALVQEDTVPLSVAIVDPRSANEQEIVVFIENVKVASLQSKRLCYPGNLSMQLITWSDKILITANSIWNVTYIDILEMEKQMSVLDKAIKGLVDTYVGGIPECIRKFGSLQDKNPALTTCIHIKPFIMAPKRSATASGAVPKCKRKMLTIAEKLVQCHIARRSTNMRLGVSPEERLLVTLRFTAEFDLRTFDPEGVIFFAGGHLNSSWIVLAVRNGRLELQLKYDQISRVTSSGPVINDGKWHKISMEEKSRSLIIKIDKEAIMKITVAGNLFTLKKGLHELNLTVGGVPFKGDQLVNRLNPRFDACMQDWKWLTGEDSSIQETVKLNDKMQCFSSEGWGSYFPGKGFALFNFTYYESDGREWVVKAELNIRPSQNTGVLLALVSGDKVPLSVALTDYVPESKLREQHVVLSMNNVIVLSTAVQVCDSQNHSVKAILKKDLVFLEVDGIQSRGDPNSTWPLTEAVFKGDIKTYLGGIPVYISLYYVAFYIVMSGLFSLALYVLLSTLNPYTPMYRDRLQSPGVVIRPNTYGDEGLLIVYEVNNPNTYNPLIHTLQNYLTPYNRTQQHTHEQCNGSKYFTQNEPKDPDQKLLSCPFYRSSLGKCSGMDNSTFGYPDGQPCIIIKMNRIIKFFPSSTGSPPPYVNCSMLRGDPKNLHNIEYFPPNGTFDLHYFPYYGKIAQPSYMNPLVAVKFNSLEKNKLLKIECRVVADKISADNIHDPYEGKVEFEIEIKNGTAVNK</sequence>
<feature type="non-terminal residue" evidence="14">
    <location>
        <position position="921"/>
    </location>
</feature>
<dbReference type="PROSITE" id="PS50025">
    <property type="entry name" value="LAM_G_DOMAIN"/>
    <property type="match status" value="2"/>
</dbReference>
<dbReference type="InterPro" id="IPR051145">
    <property type="entry name" value="GAS-SHBG-PROS"/>
</dbReference>
<comment type="caution">
    <text evidence="14">The sequence shown here is derived from an EMBL/GenBank/DDBJ whole genome shotgun (WGS) entry which is preliminary data.</text>
</comment>
<feature type="domain" description="Laminin G" evidence="13">
    <location>
        <begin position="340"/>
        <end position="516"/>
    </location>
</feature>
<comment type="similarity">
    <text evidence="3">Belongs to the X(+)/potassium ATPases subunit beta family.</text>
</comment>
<name>A0A8X7WVD2_POLSE</name>
<evidence type="ECO:0000256" key="4">
    <source>
        <dbReference type="ARBA" id="ARBA00022525"/>
    </source>
</evidence>
<dbReference type="EMBL" id="JAATIS010008602">
    <property type="protein sequence ID" value="KAG2456309.1"/>
    <property type="molecule type" value="Genomic_DNA"/>
</dbReference>